<dbReference type="AlphaFoldDB" id="A0A3B1A995"/>
<evidence type="ECO:0000313" key="1">
    <source>
        <dbReference type="EMBL" id="VAW94789.1"/>
    </source>
</evidence>
<organism evidence="1">
    <name type="scientific">hydrothermal vent metagenome</name>
    <dbReference type="NCBI Taxonomy" id="652676"/>
    <lineage>
        <taxon>unclassified sequences</taxon>
        <taxon>metagenomes</taxon>
        <taxon>ecological metagenomes</taxon>
    </lineage>
</organism>
<sequence length="124" mass="14030">MSKITTILLICILYIPAYAQEQSVSKEALLTMGESLAAEMGKTYQFGQNCRQSLDSISTARATTLFQNYLEEPEVKRVMERYRHAIAGEKGKSCNLELINISGLMYKMGAFMHQASRLQKNKQQ</sequence>
<reference evidence="1" key="1">
    <citation type="submission" date="2018-06" db="EMBL/GenBank/DDBJ databases">
        <authorList>
            <person name="Zhirakovskaya E."/>
        </authorList>
    </citation>
    <scope>NUCLEOTIDE SEQUENCE</scope>
</reference>
<gene>
    <name evidence="1" type="ORF">MNBD_GAMMA21-2539</name>
</gene>
<name>A0A3B1A995_9ZZZZ</name>
<dbReference type="EMBL" id="UOFR01000030">
    <property type="protein sequence ID" value="VAW94789.1"/>
    <property type="molecule type" value="Genomic_DNA"/>
</dbReference>
<proteinExistence type="predicted"/>
<protein>
    <submittedName>
        <fullName evidence="1">Uncharacterized protein</fullName>
    </submittedName>
</protein>
<accession>A0A3B1A995</accession>